<keyword evidence="2" id="KW-1133">Transmembrane helix</keyword>
<feature type="transmembrane region" description="Helical" evidence="2">
    <location>
        <begin position="96"/>
        <end position="115"/>
    </location>
</feature>
<evidence type="ECO:0000256" key="1">
    <source>
        <dbReference type="SAM" id="MobiDB-lite"/>
    </source>
</evidence>
<gene>
    <name evidence="3" type="ORF">RM590_06315</name>
</gene>
<evidence type="ECO:0000313" key="4">
    <source>
        <dbReference type="Proteomes" id="UP001183246"/>
    </source>
</evidence>
<reference evidence="4" key="1">
    <citation type="submission" date="2023-07" db="EMBL/GenBank/DDBJ databases">
        <title>30 novel species of actinomycetes from the DSMZ collection.</title>
        <authorList>
            <person name="Nouioui I."/>
        </authorList>
    </citation>
    <scope>NUCLEOTIDE SEQUENCE [LARGE SCALE GENOMIC DNA]</scope>
    <source>
        <strain evidence="4">DSM 44938</strain>
    </source>
</reference>
<evidence type="ECO:0008006" key="5">
    <source>
        <dbReference type="Google" id="ProtNLM"/>
    </source>
</evidence>
<comment type="caution">
    <text evidence="3">The sequence shown here is derived from an EMBL/GenBank/DDBJ whole genome shotgun (WGS) entry which is preliminary data.</text>
</comment>
<dbReference type="Proteomes" id="UP001183246">
    <property type="component" value="Unassembled WGS sequence"/>
</dbReference>
<proteinExistence type="predicted"/>
<organism evidence="3 4">
    <name type="scientific">Streptomyces litchfieldiae</name>
    <dbReference type="NCBI Taxonomy" id="3075543"/>
    <lineage>
        <taxon>Bacteria</taxon>
        <taxon>Bacillati</taxon>
        <taxon>Actinomycetota</taxon>
        <taxon>Actinomycetes</taxon>
        <taxon>Kitasatosporales</taxon>
        <taxon>Streptomycetaceae</taxon>
        <taxon>Streptomyces</taxon>
    </lineage>
</organism>
<keyword evidence="2" id="KW-0812">Transmembrane</keyword>
<name>A0ABU2MKX1_9ACTN</name>
<keyword evidence="4" id="KW-1185">Reference proteome</keyword>
<feature type="compositionally biased region" description="Basic and acidic residues" evidence="1">
    <location>
        <begin position="69"/>
        <end position="80"/>
    </location>
</feature>
<dbReference type="EMBL" id="JAVREL010000002">
    <property type="protein sequence ID" value="MDT0342244.1"/>
    <property type="molecule type" value="Genomic_DNA"/>
</dbReference>
<accession>A0ABU2MKX1</accession>
<keyword evidence="2" id="KW-0472">Membrane</keyword>
<feature type="region of interest" description="Disordered" evidence="1">
    <location>
        <begin position="14"/>
        <end position="91"/>
    </location>
</feature>
<sequence length="120" mass="12039">MATAAVIALFVPSAVAGDPPSNRDRVAHLAPGHGGHPRTESGGERGGGAERPTASWASISDGVPAVRPESAERDAPRPAKEPTTFAARPGGEVLPVLPLGAGLASLGTGLGILGLRLRRV</sequence>
<protein>
    <recommendedName>
        <fullName evidence="5">Gram-positive cocci surface proteins LPxTG domain-containing protein</fullName>
    </recommendedName>
</protein>
<evidence type="ECO:0000256" key="2">
    <source>
        <dbReference type="SAM" id="Phobius"/>
    </source>
</evidence>
<evidence type="ECO:0000313" key="3">
    <source>
        <dbReference type="EMBL" id="MDT0342244.1"/>
    </source>
</evidence>